<dbReference type="Proteomes" id="UP000005237">
    <property type="component" value="Unassembled WGS sequence"/>
</dbReference>
<feature type="compositionally biased region" description="Basic and acidic residues" evidence="1">
    <location>
        <begin position="262"/>
        <end position="273"/>
    </location>
</feature>
<feature type="compositionally biased region" description="Polar residues" evidence="1">
    <location>
        <begin position="212"/>
        <end position="224"/>
    </location>
</feature>
<reference evidence="3" key="1">
    <citation type="submission" date="2010-08" db="EMBL/GenBank/DDBJ databases">
        <authorList>
            <consortium name="Caenorhabditis japonica Sequencing Consortium"/>
            <person name="Wilson R.K."/>
        </authorList>
    </citation>
    <scope>NUCLEOTIDE SEQUENCE [LARGE SCALE GENOMIC DNA]</scope>
    <source>
        <strain evidence="3">DF5081</strain>
    </source>
</reference>
<sequence length="273" mass="30606">MPKDHNESSMMTSSIRNDSQGLNDSEEWADAAKQFAMFDASVSRRYLNTVKLFSEQLEKSKEHKIEDLFEPNLNMFGELDDQNDDTPDEMEFKKLCAERANSSHYPPGSKKSDFLDWPGDQADGEENETQQEPSVVPSTYPEQNIGSTCLVELEEDEEWVWPSKPPLGETETVTETRARPENVWVDDTESDLSYLADAKQQSNTDTWADFSSFPNTNPGATTWPGSEARENGENSDWPLNSCHDPKPSDPATVGLAASISHPQKEKETDSSEA</sequence>
<feature type="compositionally biased region" description="Polar residues" evidence="1">
    <location>
        <begin position="8"/>
        <end position="23"/>
    </location>
</feature>
<protein>
    <submittedName>
        <fullName evidence="2">Uncharacterized protein</fullName>
    </submittedName>
</protein>
<evidence type="ECO:0000313" key="2">
    <source>
        <dbReference type="EnsemblMetazoa" id="CJA11160.1"/>
    </source>
</evidence>
<feature type="region of interest" description="Disordered" evidence="1">
    <location>
        <begin position="1"/>
        <end position="25"/>
    </location>
</feature>
<organism evidence="2 3">
    <name type="scientific">Caenorhabditis japonica</name>
    <dbReference type="NCBI Taxonomy" id="281687"/>
    <lineage>
        <taxon>Eukaryota</taxon>
        <taxon>Metazoa</taxon>
        <taxon>Ecdysozoa</taxon>
        <taxon>Nematoda</taxon>
        <taxon>Chromadorea</taxon>
        <taxon>Rhabditida</taxon>
        <taxon>Rhabditina</taxon>
        <taxon>Rhabditomorpha</taxon>
        <taxon>Rhabditoidea</taxon>
        <taxon>Rhabditidae</taxon>
        <taxon>Peloderinae</taxon>
        <taxon>Caenorhabditis</taxon>
    </lineage>
</organism>
<feature type="region of interest" description="Disordered" evidence="1">
    <location>
        <begin position="199"/>
        <end position="273"/>
    </location>
</feature>
<reference evidence="2" key="2">
    <citation type="submission" date="2022-06" db="UniProtKB">
        <authorList>
            <consortium name="EnsemblMetazoa"/>
        </authorList>
    </citation>
    <scope>IDENTIFICATION</scope>
    <source>
        <strain evidence="2">DF5081</strain>
    </source>
</reference>
<feature type="region of interest" description="Disordered" evidence="1">
    <location>
        <begin position="97"/>
        <end position="143"/>
    </location>
</feature>
<feature type="compositionally biased region" description="Polar residues" evidence="1">
    <location>
        <begin position="130"/>
        <end position="143"/>
    </location>
</feature>
<evidence type="ECO:0000256" key="1">
    <source>
        <dbReference type="SAM" id="MobiDB-lite"/>
    </source>
</evidence>
<evidence type="ECO:0000313" key="3">
    <source>
        <dbReference type="Proteomes" id="UP000005237"/>
    </source>
</evidence>
<name>A0A8R1HTA0_CAEJA</name>
<feature type="region of interest" description="Disordered" evidence="1">
    <location>
        <begin position="161"/>
        <end position="181"/>
    </location>
</feature>
<dbReference type="AlphaFoldDB" id="A0A8R1HTA0"/>
<keyword evidence="3" id="KW-1185">Reference proteome</keyword>
<accession>A0A8R1HTA0</accession>
<dbReference type="EnsemblMetazoa" id="CJA11160.1">
    <property type="protein sequence ID" value="CJA11160.1"/>
    <property type="gene ID" value="WBGene00130364"/>
</dbReference>
<proteinExistence type="predicted"/>